<dbReference type="Proteomes" id="UP001176961">
    <property type="component" value="Unassembled WGS sequence"/>
</dbReference>
<evidence type="ECO:0000313" key="1">
    <source>
        <dbReference type="EMBL" id="CAJ0599581.1"/>
    </source>
</evidence>
<protein>
    <submittedName>
        <fullName evidence="1">Uncharacterized protein</fullName>
    </submittedName>
</protein>
<dbReference type="AlphaFoldDB" id="A0AA36GWD0"/>
<proteinExistence type="predicted"/>
<keyword evidence="2" id="KW-1185">Reference proteome</keyword>
<reference evidence="1" key="1">
    <citation type="submission" date="2023-07" db="EMBL/GenBank/DDBJ databases">
        <authorList>
            <consortium name="CYATHOMIX"/>
        </authorList>
    </citation>
    <scope>NUCLEOTIDE SEQUENCE</scope>
    <source>
        <strain evidence="1">N/A</strain>
    </source>
</reference>
<evidence type="ECO:0000313" key="2">
    <source>
        <dbReference type="Proteomes" id="UP001176961"/>
    </source>
</evidence>
<organism evidence="1 2">
    <name type="scientific">Cylicocyclus nassatus</name>
    <name type="common">Nematode worm</name>
    <dbReference type="NCBI Taxonomy" id="53992"/>
    <lineage>
        <taxon>Eukaryota</taxon>
        <taxon>Metazoa</taxon>
        <taxon>Ecdysozoa</taxon>
        <taxon>Nematoda</taxon>
        <taxon>Chromadorea</taxon>
        <taxon>Rhabditida</taxon>
        <taxon>Rhabditina</taxon>
        <taxon>Rhabditomorpha</taxon>
        <taxon>Strongyloidea</taxon>
        <taxon>Strongylidae</taxon>
        <taxon>Cylicocyclus</taxon>
    </lineage>
</organism>
<dbReference type="EMBL" id="CATQJL010000223">
    <property type="protein sequence ID" value="CAJ0599581.1"/>
    <property type="molecule type" value="Genomic_DNA"/>
</dbReference>
<gene>
    <name evidence="1" type="ORF">CYNAS_LOCUS11564</name>
</gene>
<comment type="caution">
    <text evidence="1">The sequence shown here is derived from an EMBL/GenBank/DDBJ whole genome shotgun (WGS) entry which is preliminary data.</text>
</comment>
<sequence length="117" mass="13097">MTAASFITAEAYRNGGVSKRRSVQGSNSDVITLETKNQVHKQSEHYCLSKDLDSMILLWQSARCAKILCRQQIMSLHELPKNGMVCFCPISGFKVRQYNTLSKNGSVWIAQVEDGRG</sequence>
<name>A0AA36GWD0_CYLNA</name>
<accession>A0AA36GWD0</accession>